<feature type="transmembrane region" description="Helical" evidence="6">
    <location>
        <begin position="235"/>
        <end position="258"/>
    </location>
</feature>
<dbReference type="InterPro" id="IPR038770">
    <property type="entry name" value="Na+/solute_symporter_sf"/>
</dbReference>
<dbReference type="PANTHER" id="PTHR31102:SF21">
    <property type="entry name" value="NA[+]_H[+] HYDROGEN ANTIPORTER 2, ISOFORM B"/>
    <property type="match status" value="1"/>
</dbReference>
<dbReference type="Gene3D" id="1.20.1530.20">
    <property type="match status" value="1"/>
</dbReference>
<dbReference type="GO" id="GO:0015297">
    <property type="term" value="F:antiporter activity"/>
    <property type="evidence" value="ECO:0007669"/>
    <property type="project" value="InterPro"/>
</dbReference>
<protein>
    <recommendedName>
        <fullName evidence="7">Cation/H+ exchanger transmembrane domain-containing protein</fullName>
    </recommendedName>
</protein>
<evidence type="ECO:0000259" key="7">
    <source>
        <dbReference type="Pfam" id="PF00999"/>
    </source>
</evidence>
<feature type="transmembrane region" description="Helical" evidence="6">
    <location>
        <begin position="84"/>
        <end position="104"/>
    </location>
</feature>
<comment type="subcellular location">
    <subcellularLocation>
        <location evidence="1">Membrane</location>
        <topology evidence="1">Multi-pass membrane protein</topology>
    </subcellularLocation>
</comment>
<name>A0AAN7QP66_9COLE</name>
<dbReference type="PANTHER" id="PTHR31102">
    <property type="match status" value="1"/>
</dbReference>
<dbReference type="Proteomes" id="UP001353858">
    <property type="component" value="Unassembled WGS sequence"/>
</dbReference>
<feature type="transmembrane region" description="Helical" evidence="6">
    <location>
        <begin position="110"/>
        <end position="127"/>
    </location>
</feature>
<evidence type="ECO:0000256" key="4">
    <source>
        <dbReference type="ARBA" id="ARBA00022989"/>
    </source>
</evidence>
<comment type="similarity">
    <text evidence="2">Belongs to the monovalent cation:proton antiporter 1 (CPA1) transporter (TC 2.A.36) family.</text>
</comment>
<keyword evidence="3 6" id="KW-0812">Transmembrane</keyword>
<dbReference type="GO" id="GO:0016020">
    <property type="term" value="C:membrane"/>
    <property type="evidence" value="ECO:0007669"/>
    <property type="project" value="UniProtKB-SubCell"/>
</dbReference>
<feature type="transmembrane region" description="Helical" evidence="6">
    <location>
        <begin position="325"/>
        <end position="344"/>
    </location>
</feature>
<evidence type="ECO:0000313" key="9">
    <source>
        <dbReference type="Proteomes" id="UP001353858"/>
    </source>
</evidence>
<feature type="transmembrane region" description="Helical" evidence="6">
    <location>
        <begin position="294"/>
        <end position="313"/>
    </location>
</feature>
<organism evidence="8 9">
    <name type="scientific">Aquatica leii</name>
    <dbReference type="NCBI Taxonomy" id="1421715"/>
    <lineage>
        <taxon>Eukaryota</taxon>
        <taxon>Metazoa</taxon>
        <taxon>Ecdysozoa</taxon>
        <taxon>Arthropoda</taxon>
        <taxon>Hexapoda</taxon>
        <taxon>Insecta</taxon>
        <taxon>Pterygota</taxon>
        <taxon>Neoptera</taxon>
        <taxon>Endopterygota</taxon>
        <taxon>Coleoptera</taxon>
        <taxon>Polyphaga</taxon>
        <taxon>Elateriformia</taxon>
        <taxon>Elateroidea</taxon>
        <taxon>Lampyridae</taxon>
        <taxon>Luciolinae</taxon>
        <taxon>Aquatica</taxon>
    </lineage>
</organism>
<feature type="transmembrane region" description="Helical" evidence="6">
    <location>
        <begin position="201"/>
        <end position="229"/>
    </location>
</feature>
<comment type="caution">
    <text evidence="8">The sequence shown here is derived from an EMBL/GenBank/DDBJ whole genome shotgun (WGS) entry which is preliminary data.</text>
</comment>
<evidence type="ECO:0000256" key="3">
    <source>
        <dbReference type="ARBA" id="ARBA00022692"/>
    </source>
</evidence>
<feature type="transmembrane region" description="Helical" evidence="6">
    <location>
        <begin position="58"/>
        <end position="77"/>
    </location>
</feature>
<accession>A0AAN7QP66</accession>
<feature type="transmembrane region" description="Helical" evidence="6">
    <location>
        <begin position="390"/>
        <end position="413"/>
    </location>
</feature>
<evidence type="ECO:0000256" key="1">
    <source>
        <dbReference type="ARBA" id="ARBA00004141"/>
    </source>
</evidence>
<feature type="transmembrane region" description="Helical" evidence="6">
    <location>
        <begin position="22"/>
        <end position="46"/>
    </location>
</feature>
<evidence type="ECO:0000256" key="5">
    <source>
        <dbReference type="ARBA" id="ARBA00023136"/>
    </source>
</evidence>
<evidence type="ECO:0000256" key="2">
    <source>
        <dbReference type="ARBA" id="ARBA00007367"/>
    </source>
</evidence>
<dbReference type="InterPro" id="IPR051843">
    <property type="entry name" value="CPA1_transporter"/>
</dbReference>
<keyword evidence="5 6" id="KW-0472">Membrane</keyword>
<gene>
    <name evidence="8" type="ORF">RN001_003584</name>
</gene>
<feature type="transmembrane region" description="Helical" evidence="6">
    <location>
        <begin position="356"/>
        <end position="378"/>
    </location>
</feature>
<dbReference type="GO" id="GO:1902600">
    <property type="term" value="P:proton transmembrane transport"/>
    <property type="evidence" value="ECO:0007669"/>
    <property type="project" value="InterPro"/>
</dbReference>
<evidence type="ECO:0000256" key="6">
    <source>
        <dbReference type="SAM" id="Phobius"/>
    </source>
</evidence>
<keyword evidence="4 6" id="KW-1133">Transmembrane helix</keyword>
<sequence>MTNNAKSTEVLRNKTSNIIPKWSNVSGIVSLFLLYLVVWAIAYSLFGNDYVGINSTLFRLSILFITAKLAGWIFSLVKLPPMIGMLLMGVLLRNVGFIHVTGGYSRFTSILRQIALVNILLPAGLGLDAQALKKMGFMVLNLAVVPVAVEIVGVAVLSYFTLDFPWLWGFLLGLLLAAVSPAVIIPCLFELQDLGYGVNKGIHTLVIAASTLNDIICIAFFGVCIGIIFSKESLVMQILYGPIVIVIGIVFGVFWGLLCQFVPHKDEMHVTTLRTLLLGLGCILSSVGSEAIGYSGAGALGCMVAAFIACLGWKRYGWTNNNTVRTNFVLLWKFFEPISFALIGVEVNFDILESNIVLWGLLTLLVPLLLRIVTSFTSTQCSNLNQKENIFVALSWTPKATVQATLGPTALILARELNDAVLEGYANSVLIIAVISIIITSPIGAILIMQLGPKLLHRTESNEVQNTVDVGDSERL</sequence>
<dbReference type="Pfam" id="PF00999">
    <property type="entry name" value="Na_H_Exchanger"/>
    <property type="match status" value="1"/>
</dbReference>
<evidence type="ECO:0000313" key="8">
    <source>
        <dbReference type="EMBL" id="KAK4887313.1"/>
    </source>
</evidence>
<feature type="domain" description="Cation/H+ exchanger transmembrane" evidence="7">
    <location>
        <begin position="65"/>
        <end position="439"/>
    </location>
</feature>
<feature type="transmembrane region" description="Helical" evidence="6">
    <location>
        <begin position="270"/>
        <end position="288"/>
    </location>
</feature>
<feature type="transmembrane region" description="Helical" evidence="6">
    <location>
        <begin position="139"/>
        <end position="160"/>
    </location>
</feature>
<reference evidence="9" key="1">
    <citation type="submission" date="2023-01" db="EMBL/GenBank/DDBJ databases">
        <title>Key to firefly adult light organ development and bioluminescence: homeobox transcription factors regulate luciferase expression and transportation to peroxisome.</title>
        <authorList>
            <person name="Fu X."/>
        </authorList>
    </citation>
    <scope>NUCLEOTIDE SEQUENCE [LARGE SCALE GENOMIC DNA]</scope>
</reference>
<dbReference type="EMBL" id="JARPUR010000001">
    <property type="protein sequence ID" value="KAK4887313.1"/>
    <property type="molecule type" value="Genomic_DNA"/>
</dbReference>
<proteinExistence type="inferred from homology"/>
<feature type="transmembrane region" description="Helical" evidence="6">
    <location>
        <begin position="166"/>
        <end position="189"/>
    </location>
</feature>
<keyword evidence="9" id="KW-1185">Reference proteome</keyword>
<dbReference type="InterPro" id="IPR006153">
    <property type="entry name" value="Cation/H_exchanger_TM"/>
</dbReference>
<dbReference type="AlphaFoldDB" id="A0AAN7QP66"/>
<feature type="transmembrane region" description="Helical" evidence="6">
    <location>
        <begin position="425"/>
        <end position="448"/>
    </location>
</feature>